<proteinExistence type="predicted"/>
<comment type="caution">
    <text evidence="2">The sequence shown here is derived from an EMBL/GenBank/DDBJ whole genome shotgun (WGS) entry which is preliminary data.</text>
</comment>
<sequence length="141" mass="15020">MHRFADKPGQAQAAQETEARHERGTPGSRDEEYLLTEGEALLAATLALMTGFGHGCCTAHKAAMASRVAEQLALLARPAGGADRSPDMRAFLLRLCQRWQQAAQEQAAASRAAAIQALAGTSGPASLPFSVLWHEPLETLQ</sequence>
<evidence type="ECO:0000313" key="3">
    <source>
        <dbReference type="Proteomes" id="UP001597463"/>
    </source>
</evidence>
<keyword evidence="3" id="KW-1185">Reference proteome</keyword>
<organism evidence="2 3">
    <name type="scientific">Comamonas terrae</name>
    <dbReference type="NCBI Taxonomy" id="673548"/>
    <lineage>
        <taxon>Bacteria</taxon>
        <taxon>Pseudomonadati</taxon>
        <taxon>Pseudomonadota</taxon>
        <taxon>Betaproteobacteria</taxon>
        <taxon>Burkholderiales</taxon>
        <taxon>Comamonadaceae</taxon>
        <taxon>Comamonas</taxon>
    </lineage>
</organism>
<gene>
    <name evidence="2" type="ORF">ACFSW6_03460</name>
</gene>
<reference evidence="3" key="1">
    <citation type="journal article" date="2019" name="Int. J. Syst. Evol. Microbiol.">
        <title>The Global Catalogue of Microorganisms (GCM) 10K type strain sequencing project: providing services to taxonomists for standard genome sequencing and annotation.</title>
        <authorList>
            <consortium name="The Broad Institute Genomics Platform"/>
            <consortium name="The Broad Institute Genome Sequencing Center for Infectious Disease"/>
            <person name="Wu L."/>
            <person name="Ma J."/>
        </authorList>
    </citation>
    <scope>NUCLEOTIDE SEQUENCE [LARGE SCALE GENOMIC DNA]</scope>
    <source>
        <strain evidence="3">TISTR 1906</strain>
    </source>
</reference>
<evidence type="ECO:0000313" key="2">
    <source>
        <dbReference type="EMBL" id="MFD2753132.1"/>
    </source>
</evidence>
<name>A0ABW5UHL7_9BURK</name>
<evidence type="ECO:0000256" key="1">
    <source>
        <dbReference type="SAM" id="MobiDB-lite"/>
    </source>
</evidence>
<feature type="compositionally biased region" description="Basic and acidic residues" evidence="1">
    <location>
        <begin position="17"/>
        <end position="30"/>
    </location>
</feature>
<dbReference type="Proteomes" id="UP001597463">
    <property type="component" value="Unassembled WGS sequence"/>
</dbReference>
<protein>
    <submittedName>
        <fullName evidence="2">Uncharacterized protein</fullName>
    </submittedName>
</protein>
<dbReference type="RefSeq" id="WP_245633283.1">
    <property type="nucleotide sequence ID" value="NZ_BCNT01000003.1"/>
</dbReference>
<accession>A0ABW5UHL7</accession>
<feature type="region of interest" description="Disordered" evidence="1">
    <location>
        <begin position="1"/>
        <end position="30"/>
    </location>
</feature>
<dbReference type="EMBL" id="JBHUMV010000001">
    <property type="protein sequence ID" value="MFD2753132.1"/>
    <property type="molecule type" value="Genomic_DNA"/>
</dbReference>